<accession>A0A7J4JGG3</accession>
<dbReference type="Pfam" id="PF14748">
    <property type="entry name" value="P5CR_dimer"/>
    <property type="match status" value="1"/>
</dbReference>
<keyword evidence="1" id="KW-0560">Oxidoreductase</keyword>
<evidence type="ECO:0000256" key="1">
    <source>
        <dbReference type="ARBA" id="ARBA00023002"/>
    </source>
</evidence>
<dbReference type="Gene3D" id="3.40.50.720">
    <property type="entry name" value="NAD(P)-binding Rossmann-like Domain"/>
    <property type="match status" value="1"/>
</dbReference>
<keyword evidence="2" id="KW-0812">Transmembrane</keyword>
<evidence type="ECO:0000313" key="6">
    <source>
        <dbReference type="Proteomes" id="UP000564964"/>
    </source>
</evidence>
<dbReference type="Gene3D" id="1.10.3730.10">
    <property type="entry name" value="ProC C-terminal domain-like"/>
    <property type="match status" value="1"/>
</dbReference>
<dbReference type="GO" id="GO:0055129">
    <property type="term" value="P:L-proline biosynthetic process"/>
    <property type="evidence" value="ECO:0007669"/>
    <property type="project" value="TreeGrafter"/>
</dbReference>
<feature type="domain" description="Pyrroline-5-carboxylate reductase dimerisation" evidence="3">
    <location>
        <begin position="111"/>
        <end position="205"/>
    </location>
</feature>
<dbReference type="PANTHER" id="PTHR11645">
    <property type="entry name" value="PYRROLINE-5-CARBOXYLATE REDUCTASE"/>
    <property type="match status" value="1"/>
</dbReference>
<dbReference type="AlphaFoldDB" id="A0A7J4JGG3"/>
<feature type="transmembrane region" description="Helical" evidence="2">
    <location>
        <begin position="116"/>
        <end position="139"/>
    </location>
</feature>
<gene>
    <name evidence="4" type="ORF">HA252_05255</name>
    <name evidence="5" type="ORF">J4203_07980</name>
</gene>
<dbReference type="PANTHER" id="PTHR11645:SF0">
    <property type="entry name" value="PYRROLINE-5-CARBOXYLATE REDUCTASE 3"/>
    <property type="match status" value="1"/>
</dbReference>
<keyword evidence="2" id="KW-1133">Transmembrane helix</keyword>
<dbReference type="InterPro" id="IPR008927">
    <property type="entry name" value="6-PGluconate_DH-like_C_sf"/>
</dbReference>
<keyword evidence="2" id="KW-0472">Membrane</keyword>
<dbReference type="GO" id="GO:0004735">
    <property type="term" value="F:pyrroline-5-carboxylate reductase activity"/>
    <property type="evidence" value="ECO:0007669"/>
    <property type="project" value="TreeGrafter"/>
</dbReference>
<evidence type="ECO:0000313" key="4">
    <source>
        <dbReference type="EMBL" id="HIH16788.1"/>
    </source>
</evidence>
<proteinExistence type="predicted"/>
<evidence type="ECO:0000259" key="3">
    <source>
        <dbReference type="Pfam" id="PF14748"/>
    </source>
</evidence>
<dbReference type="InterPro" id="IPR036291">
    <property type="entry name" value="NAD(P)-bd_dom_sf"/>
</dbReference>
<reference evidence="6" key="1">
    <citation type="journal article" date="2020" name="bioRxiv">
        <title>A rank-normalized archaeal taxonomy based on genome phylogeny resolves widespread incomplete and uneven classifications.</title>
        <authorList>
            <person name="Rinke C."/>
            <person name="Chuvochina M."/>
            <person name="Mussig A.J."/>
            <person name="Chaumeil P.-A."/>
            <person name="Waite D.W."/>
            <person name="Whitman W.B."/>
            <person name="Parks D.H."/>
            <person name="Hugenholtz P."/>
        </authorList>
    </citation>
    <scope>NUCLEOTIDE SEQUENCE [LARGE SCALE GENOMIC DNA]</scope>
</reference>
<dbReference type="Proteomes" id="UP000678237">
    <property type="component" value="Unassembled WGS sequence"/>
</dbReference>
<reference evidence="5" key="2">
    <citation type="submission" date="2021-03" db="EMBL/GenBank/DDBJ databases">
        <authorList>
            <person name="Jaffe A."/>
        </authorList>
    </citation>
    <scope>NUCLEOTIDE SEQUENCE</scope>
    <source>
        <strain evidence="5">RIFCSPLOWO2_01_FULL_58_19</strain>
    </source>
</reference>
<reference evidence="5" key="3">
    <citation type="submission" date="2021-05" db="EMBL/GenBank/DDBJ databases">
        <title>Protein family content uncovers lineage relationships and bacterial pathway maintenance mechanisms in DPANN archaea.</title>
        <authorList>
            <person name="Castelle C.J."/>
            <person name="Meheust R."/>
            <person name="Jaffe A.L."/>
            <person name="Seitz K."/>
            <person name="Gong X."/>
            <person name="Baker B.J."/>
            <person name="Banfield J.F."/>
        </authorList>
    </citation>
    <scope>NUCLEOTIDE SEQUENCE</scope>
    <source>
        <strain evidence="5">RIFCSPLOWO2_01_FULL_58_19</strain>
    </source>
</reference>
<evidence type="ECO:0000313" key="5">
    <source>
        <dbReference type="EMBL" id="MBS3063770.1"/>
    </source>
</evidence>
<dbReference type="InterPro" id="IPR029036">
    <property type="entry name" value="P5CR_dimer"/>
</dbReference>
<dbReference type="SUPFAM" id="SSF51735">
    <property type="entry name" value="NAD(P)-binding Rossmann-fold domains"/>
    <property type="match status" value="1"/>
</dbReference>
<dbReference type="Proteomes" id="UP000564964">
    <property type="component" value="Unassembled WGS sequence"/>
</dbReference>
<organism evidence="4 6">
    <name type="scientific">Candidatus Iainarchaeum sp</name>
    <dbReference type="NCBI Taxonomy" id="3101447"/>
    <lineage>
        <taxon>Archaea</taxon>
        <taxon>Candidatus Iainarchaeota</taxon>
        <taxon>Candidatus Iainarchaeia</taxon>
        <taxon>Candidatus Iainarchaeales</taxon>
        <taxon>Candidatus Iainarchaeaceae</taxon>
        <taxon>Candidatus Iainarchaeum</taxon>
    </lineage>
</organism>
<dbReference type="EMBL" id="JAGVWE010000007">
    <property type="protein sequence ID" value="MBS3063770.1"/>
    <property type="molecule type" value="Genomic_DNA"/>
</dbReference>
<name>A0A7J4JGG3_9ARCH</name>
<evidence type="ECO:0000256" key="2">
    <source>
        <dbReference type="SAM" id="Phobius"/>
    </source>
</evidence>
<protein>
    <recommendedName>
        <fullName evidence="3">Pyrroline-5-carboxylate reductase dimerisation domain-containing protein</fullName>
    </recommendedName>
</protein>
<comment type="caution">
    <text evidence="4">The sequence shown here is derived from an EMBL/GenBank/DDBJ whole genome shotgun (WGS) entry which is preliminary data.</text>
</comment>
<dbReference type="SUPFAM" id="SSF48179">
    <property type="entry name" value="6-phosphogluconate dehydrogenase C-terminal domain-like"/>
    <property type="match status" value="1"/>
</dbReference>
<sequence>MRCTRDWASTLRNARVVILAVKPKDAEAALTQARPHFARDTLLVSVVTGVSLKNLQSFFGLKRVAYAMPNVAARENCSLTALCFSRACTRQDKRRVQEIFGLLGETLSLSERDFMAFMYADACGIAIVSYLVQALFLSFNDLGLSEKLSLRVTRALLRGTASLADTWSFEEIIGMVKTKRGYTERLLQALDQQRVAKGIRRAYEKVGR</sequence>
<dbReference type="EMBL" id="DUGH01000124">
    <property type="protein sequence ID" value="HIH16788.1"/>
    <property type="molecule type" value="Genomic_DNA"/>
</dbReference>